<accession>A0A0A1VTG7</accession>
<dbReference type="AlphaFoldDB" id="A0A0A1VTG7"/>
<dbReference type="Proteomes" id="UP000030321">
    <property type="component" value="Unassembled WGS sequence"/>
</dbReference>
<name>A0A0A1VTG7_MICAE</name>
<gene>
    <name evidence="1" type="ORF">N44_01321</name>
</gene>
<sequence>MFLGYLNEFPDHWTQGVDLEELIENLIDLYRTFTTEEIPGIKRVAEFEFA</sequence>
<reference evidence="2" key="1">
    <citation type="journal article" date="2015" name="Genome">
        <title>Whole Genome Sequence of the Non-Microcystin-Producing Microcystis aeruginosa Strain NIES-44.</title>
        <authorList>
            <person name="Okano K."/>
            <person name="Miyata N."/>
            <person name="Ozaki Y."/>
        </authorList>
    </citation>
    <scope>NUCLEOTIDE SEQUENCE [LARGE SCALE GENOMIC DNA]</scope>
    <source>
        <strain evidence="2">NIES-44</strain>
    </source>
</reference>
<dbReference type="EMBL" id="BBPA01000025">
    <property type="protein sequence ID" value="GAL92763.1"/>
    <property type="molecule type" value="Genomic_DNA"/>
</dbReference>
<evidence type="ECO:0000313" key="1">
    <source>
        <dbReference type="EMBL" id="GAL92763.1"/>
    </source>
</evidence>
<organism evidence="1 2">
    <name type="scientific">Microcystis aeruginosa NIES-44</name>
    <dbReference type="NCBI Taxonomy" id="449439"/>
    <lineage>
        <taxon>Bacteria</taxon>
        <taxon>Bacillati</taxon>
        <taxon>Cyanobacteriota</taxon>
        <taxon>Cyanophyceae</taxon>
        <taxon>Oscillatoriophycideae</taxon>
        <taxon>Chroococcales</taxon>
        <taxon>Microcystaceae</taxon>
        <taxon>Microcystis</taxon>
    </lineage>
</organism>
<protein>
    <submittedName>
        <fullName evidence="1">Uncharacterized protein</fullName>
    </submittedName>
</protein>
<evidence type="ECO:0000313" key="2">
    <source>
        <dbReference type="Proteomes" id="UP000030321"/>
    </source>
</evidence>
<comment type="caution">
    <text evidence="1">The sequence shown here is derived from an EMBL/GenBank/DDBJ whole genome shotgun (WGS) entry which is preliminary data.</text>
</comment>
<proteinExistence type="predicted"/>